<evidence type="ECO:0000313" key="5">
    <source>
        <dbReference type="EMBL" id="KAG7165169.1"/>
    </source>
</evidence>
<dbReference type="GO" id="GO:0005230">
    <property type="term" value="F:extracellular ligand-gated monoatomic ion channel activity"/>
    <property type="evidence" value="ECO:0007669"/>
    <property type="project" value="InterPro"/>
</dbReference>
<name>A0A8J5MW23_HOMAM</name>
<evidence type="ECO:0000256" key="3">
    <source>
        <dbReference type="SAM" id="MobiDB-lite"/>
    </source>
</evidence>
<dbReference type="Gene3D" id="2.70.170.10">
    <property type="entry name" value="Neurotransmitter-gated ion-channel ligand-binding domain"/>
    <property type="match status" value="1"/>
</dbReference>
<sequence>MNVKTMPKREVWRPEITISNGPEPPTIQLDLEVECQGRGTPVVNGYMYTGQENPLVLTANLKSTVYCDFQLRWYPWDEQHCYVLFKAQEDYAVIECSLRKKPHPTKYLTLVLHLSRRYARTYGLPTSLPSPPCPGKSSSLPSTHYIKHIDVWFVFSLTYLSLIIIVHLATFPSNSRSGNLGEEEDNGRGEEEDNGRGEEEDNGRGEKEDHCRGGGQRQGGGRITAGVRRTAEEDNGKGREKGQQGERRTTAGEGDHCRGGGQRQGRRTTAGEEDNGQGRRITGRRTTAGGGRPRQSGRGSLV</sequence>
<dbReference type="SUPFAM" id="SSF63712">
    <property type="entry name" value="Nicotinic receptor ligand binding domain-like"/>
    <property type="match status" value="1"/>
</dbReference>
<dbReference type="PROSITE" id="PS00236">
    <property type="entry name" value="NEUROTR_ION_CHANNEL"/>
    <property type="match status" value="1"/>
</dbReference>
<dbReference type="EMBL" id="JAHLQT010024786">
    <property type="protein sequence ID" value="KAG7165169.1"/>
    <property type="molecule type" value="Genomic_DNA"/>
</dbReference>
<keyword evidence="4" id="KW-1133">Transmembrane helix</keyword>
<feature type="compositionally biased region" description="Low complexity" evidence="3">
    <location>
        <begin position="278"/>
        <end position="302"/>
    </location>
</feature>
<dbReference type="InterPro" id="IPR018000">
    <property type="entry name" value="Neurotransmitter_ion_chnl_CS"/>
</dbReference>
<feature type="compositionally biased region" description="Basic and acidic residues" evidence="3">
    <location>
        <begin position="186"/>
        <end position="212"/>
    </location>
</feature>
<feature type="compositionally biased region" description="Gly residues" evidence="3">
    <location>
        <begin position="213"/>
        <end position="223"/>
    </location>
</feature>
<comment type="caution">
    <text evidence="5">The sequence shown here is derived from an EMBL/GenBank/DDBJ whole genome shotgun (WGS) entry which is preliminary data.</text>
</comment>
<proteinExistence type="predicted"/>
<dbReference type="GO" id="GO:0016020">
    <property type="term" value="C:membrane"/>
    <property type="evidence" value="ECO:0007669"/>
    <property type="project" value="UniProtKB-SubCell"/>
</dbReference>
<evidence type="ECO:0000256" key="1">
    <source>
        <dbReference type="ARBA" id="ARBA00004370"/>
    </source>
</evidence>
<organism evidence="5 6">
    <name type="scientific">Homarus americanus</name>
    <name type="common">American lobster</name>
    <dbReference type="NCBI Taxonomy" id="6706"/>
    <lineage>
        <taxon>Eukaryota</taxon>
        <taxon>Metazoa</taxon>
        <taxon>Ecdysozoa</taxon>
        <taxon>Arthropoda</taxon>
        <taxon>Crustacea</taxon>
        <taxon>Multicrustacea</taxon>
        <taxon>Malacostraca</taxon>
        <taxon>Eumalacostraca</taxon>
        <taxon>Eucarida</taxon>
        <taxon>Decapoda</taxon>
        <taxon>Pleocyemata</taxon>
        <taxon>Astacidea</taxon>
        <taxon>Nephropoidea</taxon>
        <taxon>Nephropidae</taxon>
        <taxon>Homarus</taxon>
    </lineage>
</organism>
<evidence type="ECO:0000256" key="4">
    <source>
        <dbReference type="SAM" id="Phobius"/>
    </source>
</evidence>
<dbReference type="AlphaFoldDB" id="A0A8J5MW23"/>
<accession>A0A8J5MW23</accession>
<reference evidence="5" key="1">
    <citation type="journal article" date="2021" name="Sci. Adv.">
        <title>The American lobster genome reveals insights on longevity, neural, and immune adaptations.</title>
        <authorList>
            <person name="Polinski J.M."/>
            <person name="Zimin A.V."/>
            <person name="Clark K.F."/>
            <person name="Kohn A.B."/>
            <person name="Sadowski N."/>
            <person name="Timp W."/>
            <person name="Ptitsyn A."/>
            <person name="Khanna P."/>
            <person name="Romanova D.Y."/>
            <person name="Williams P."/>
            <person name="Greenwood S.J."/>
            <person name="Moroz L.L."/>
            <person name="Walt D.R."/>
            <person name="Bodnar A.G."/>
        </authorList>
    </citation>
    <scope>NUCLEOTIDE SEQUENCE</scope>
    <source>
        <strain evidence="5">GMGI-L3</strain>
    </source>
</reference>
<evidence type="ECO:0000313" key="6">
    <source>
        <dbReference type="Proteomes" id="UP000747542"/>
    </source>
</evidence>
<dbReference type="InterPro" id="IPR036734">
    <property type="entry name" value="Neur_chan_lig-bd_sf"/>
</dbReference>
<keyword evidence="4" id="KW-0812">Transmembrane</keyword>
<keyword evidence="6" id="KW-1185">Reference proteome</keyword>
<gene>
    <name evidence="5" type="ORF">Hamer_G021689</name>
</gene>
<dbReference type="Proteomes" id="UP000747542">
    <property type="component" value="Unassembled WGS sequence"/>
</dbReference>
<comment type="subcellular location">
    <subcellularLocation>
        <location evidence="1">Membrane</location>
    </subcellularLocation>
</comment>
<evidence type="ECO:0000256" key="2">
    <source>
        <dbReference type="ARBA" id="ARBA00023136"/>
    </source>
</evidence>
<protein>
    <submittedName>
        <fullName evidence="5">Putative Gaba-gated chloride channel-like</fullName>
    </submittedName>
</protein>
<feature type="region of interest" description="Disordered" evidence="3">
    <location>
        <begin position="174"/>
        <end position="302"/>
    </location>
</feature>
<keyword evidence="2 4" id="KW-0472">Membrane</keyword>
<feature type="transmembrane region" description="Helical" evidence="4">
    <location>
        <begin position="151"/>
        <end position="171"/>
    </location>
</feature>
<feature type="compositionally biased region" description="Basic and acidic residues" evidence="3">
    <location>
        <begin position="229"/>
        <end position="258"/>
    </location>
</feature>